<evidence type="ECO:0000256" key="1">
    <source>
        <dbReference type="ARBA" id="ARBA00001974"/>
    </source>
</evidence>
<dbReference type="AlphaFoldDB" id="A0A1T5BLK5"/>
<dbReference type="GO" id="GO:0016491">
    <property type="term" value="F:oxidoreductase activity"/>
    <property type="evidence" value="ECO:0007669"/>
    <property type="project" value="UniProtKB-KW"/>
</dbReference>
<gene>
    <name evidence="9" type="ORF">SAMN02745120_1710</name>
</gene>
<dbReference type="InterPro" id="IPR016156">
    <property type="entry name" value="FAD/NAD-linked_Rdtase_dimer_sf"/>
</dbReference>
<dbReference type="Pfam" id="PF07992">
    <property type="entry name" value="Pyr_redox_2"/>
    <property type="match status" value="1"/>
</dbReference>
<feature type="domain" description="Pyridine nucleotide-disulphide oxidoreductase dimerisation" evidence="7">
    <location>
        <begin position="328"/>
        <end position="431"/>
    </location>
</feature>
<dbReference type="NCBIfam" id="NF007123">
    <property type="entry name" value="PRK09564.1"/>
    <property type="match status" value="1"/>
</dbReference>
<dbReference type="SUPFAM" id="SSF55424">
    <property type="entry name" value="FAD/NAD-linked reductases, dimerisation (C-terminal) domain"/>
    <property type="match status" value="1"/>
</dbReference>
<keyword evidence="4" id="KW-0274">FAD</keyword>
<proteinExistence type="inferred from homology"/>
<keyword evidence="10" id="KW-1185">Reference proteome</keyword>
<evidence type="ECO:0000256" key="2">
    <source>
        <dbReference type="ARBA" id="ARBA00009130"/>
    </source>
</evidence>
<sequence>MKLIVIGGVAAGMSAASKLKRLDPQAQVVVYEKGSFLSYGACGLPYYVSGVNDDYKKMIIRTQEDFEKAGISTFTNHEVIKVDPQNKTIMVRDLISKSMFIDKYDKLMISTGAHPIVPNFKGKDLSGVFVLKTLEDGIKLREAASKSEVRNVVIVGGGYIGIELAEAMVELEKNVKVLEKSERILTSFDKEISEIAEKTLKNHEVELLLDEELEIIKGTETVTGIKTSKGDYDADMVILSIGVKPSTDFLKGSGIDLAKNGAVIIDREMRTSVSDIYSAGDCAEVYHMVKEENSYIPLGTTANKCGKIVGNNLSGQHQKFIGALGSAAIKIMDMEMARTGIGESEAKAMKLDYDTVFVKDYNHPPYYPNREALYIKLIYEKRTHRILGAQIAGKQGAVLRVDMFAIAIQAKMTAEDIGMADLCYAPPFSGVWDAVNIAANAVK</sequence>
<evidence type="ECO:0000259" key="7">
    <source>
        <dbReference type="Pfam" id="PF02852"/>
    </source>
</evidence>
<keyword evidence="3" id="KW-0285">Flavoprotein</keyword>
<dbReference type="PANTHER" id="PTHR43429:SF1">
    <property type="entry name" value="NAD(P)H SULFUR OXIDOREDUCTASE (COA-DEPENDENT)"/>
    <property type="match status" value="1"/>
</dbReference>
<dbReference type="PANTHER" id="PTHR43429">
    <property type="entry name" value="PYRIDINE NUCLEOTIDE-DISULFIDE OXIDOREDUCTASE DOMAIN-CONTAINING"/>
    <property type="match status" value="1"/>
</dbReference>
<evidence type="ECO:0000313" key="9">
    <source>
        <dbReference type="EMBL" id="SKB48126.1"/>
    </source>
</evidence>
<evidence type="ECO:0000256" key="4">
    <source>
        <dbReference type="ARBA" id="ARBA00022827"/>
    </source>
</evidence>
<comment type="cofactor">
    <cofactor evidence="1">
        <name>FAD</name>
        <dbReference type="ChEBI" id="CHEBI:57692"/>
    </cofactor>
</comment>
<dbReference type="InterPro" id="IPR004099">
    <property type="entry name" value="Pyr_nucl-diS_OxRdtase_dimer"/>
</dbReference>
<evidence type="ECO:0000256" key="6">
    <source>
        <dbReference type="ARBA" id="ARBA00023284"/>
    </source>
</evidence>
<dbReference type="PRINTS" id="PR00411">
    <property type="entry name" value="PNDRDTASEI"/>
</dbReference>
<feature type="domain" description="FAD/NAD(P)-binding" evidence="8">
    <location>
        <begin position="1"/>
        <end position="285"/>
    </location>
</feature>
<protein>
    <submittedName>
        <fullName evidence="9">NADPH-dependent 2,4-dienoyl-CoA reductase, sulfur reductase</fullName>
    </submittedName>
</protein>
<evidence type="ECO:0000313" key="10">
    <source>
        <dbReference type="Proteomes" id="UP000243406"/>
    </source>
</evidence>
<reference evidence="10" key="1">
    <citation type="submission" date="2017-02" db="EMBL/GenBank/DDBJ databases">
        <authorList>
            <person name="Varghese N."/>
            <person name="Submissions S."/>
        </authorList>
    </citation>
    <scope>NUCLEOTIDE SEQUENCE [LARGE SCALE GENOMIC DNA]</scope>
    <source>
        <strain evidence="10">ATCC 35199</strain>
    </source>
</reference>
<dbReference type="RefSeq" id="WP_079589554.1">
    <property type="nucleotide sequence ID" value="NZ_FUYN01000003.1"/>
</dbReference>
<dbReference type="OrthoDB" id="9802028at2"/>
<evidence type="ECO:0000256" key="5">
    <source>
        <dbReference type="ARBA" id="ARBA00023002"/>
    </source>
</evidence>
<comment type="similarity">
    <text evidence="2">Belongs to the class-III pyridine nucleotide-disulfide oxidoreductase family.</text>
</comment>
<dbReference type="Pfam" id="PF02852">
    <property type="entry name" value="Pyr_redox_dim"/>
    <property type="match status" value="1"/>
</dbReference>
<keyword evidence="5" id="KW-0560">Oxidoreductase</keyword>
<dbReference type="PRINTS" id="PR00368">
    <property type="entry name" value="FADPNR"/>
</dbReference>
<dbReference type="SUPFAM" id="SSF51905">
    <property type="entry name" value="FAD/NAD(P)-binding domain"/>
    <property type="match status" value="2"/>
</dbReference>
<dbReference type="EMBL" id="FUYN01000003">
    <property type="protein sequence ID" value="SKB48126.1"/>
    <property type="molecule type" value="Genomic_DNA"/>
</dbReference>
<evidence type="ECO:0000256" key="3">
    <source>
        <dbReference type="ARBA" id="ARBA00022630"/>
    </source>
</evidence>
<organism evidence="9 10">
    <name type="scientific">Acetoanaerobium noterae</name>
    <dbReference type="NCBI Taxonomy" id="745369"/>
    <lineage>
        <taxon>Bacteria</taxon>
        <taxon>Bacillati</taxon>
        <taxon>Bacillota</taxon>
        <taxon>Clostridia</taxon>
        <taxon>Peptostreptococcales</taxon>
        <taxon>Filifactoraceae</taxon>
        <taxon>Acetoanaerobium</taxon>
    </lineage>
</organism>
<keyword evidence="6" id="KW-0676">Redox-active center</keyword>
<dbReference type="InterPro" id="IPR023753">
    <property type="entry name" value="FAD/NAD-binding_dom"/>
</dbReference>
<dbReference type="InterPro" id="IPR036188">
    <property type="entry name" value="FAD/NAD-bd_sf"/>
</dbReference>
<name>A0A1T5BLK5_9FIRM</name>
<dbReference type="Gene3D" id="3.50.50.60">
    <property type="entry name" value="FAD/NAD(P)-binding domain"/>
    <property type="match status" value="2"/>
</dbReference>
<dbReference type="InterPro" id="IPR050260">
    <property type="entry name" value="FAD-bd_OxRdtase"/>
</dbReference>
<evidence type="ECO:0000259" key="8">
    <source>
        <dbReference type="Pfam" id="PF07992"/>
    </source>
</evidence>
<dbReference type="Proteomes" id="UP000243406">
    <property type="component" value="Unassembled WGS sequence"/>
</dbReference>
<accession>A0A1T5BLK5</accession>